<gene>
    <name evidence="2" type="ORF">GCM10022267_00900</name>
</gene>
<feature type="transmembrane region" description="Helical" evidence="1">
    <location>
        <begin position="80"/>
        <end position="96"/>
    </location>
</feature>
<feature type="transmembrane region" description="Helical" evidence="1">
    <location>
        <begin position="6"/>
        <end position="26"/>
    </location>
</feature>
<keyword evidence="1" id="KW-0472">Membrane</keyword>
<keyword evidence="3" id="KW-1185">Reference proteome</keyword>
<protein>
    <submittedName>
        <fullName evidence="2">Uncharacterized protein</fullName>
    </submittedName>
</protein>
<feature type="transmembrane region" description="Helical" evidence="1">
    <location>
        <begin position="117"/>
        <end position="138"/>
    </location>
</feature>
<evidence type="ECO:0000313" key="3">
    <source>
        <dbReference type="Proteomes" id="UP001500711"/>
    </source>
</evidence>
<dbReference type="Proteomes" id="UP001500711">
    <property type="component" value="Unassembled WGS sequence"/>
</dbReference>
<dbReference type="RefSeq" id="WP_346126782.1">
    <property type="nucleotide sequence ID" value="NZ_BAABBE010000001.1"/>
</dbReference>
<comment type="caution">
    <text evidence="2">The sequence shown here is derived from an EMBL/GenBank/DDBJ whole genome shotgun (WGS) entry which is preliminary data.</text>
</comment>
<evidence type="ECO:0000256" key="1">
    <source>
        <dbReference type="SAM" id="Phobius"/>
    </source>
</evidence>
<evidence type="ECO:0000313" key="2">
    <source>
        <dbReference type="EMBL" id="GAA3618528.1"/>
    </source>
</evidence>
<reference evidence="3" key="1">
    <citation type="journal article" date="2019" name="Int. J. Syst. Evol. Microbiol.">
        <title>The Global Catalogue of Microorganisms (GCM) 10K type strain sequencing project: providing services to taxonomists for standard genome sequencing and annotation.</title>
        <authorList>
            <consortium name="The Broad Institute Genomics Platform"/>
            <consortium name="The Broad Institute Genome Sequencing Center for Infectious Disease"/>
            <person name="Wu L."/>
            <person name="Ma J."/>
        </authorList>
    </citation>
    <scope>NUCLEOTIDE SEQUENCE [LARGE SCALE GENOMIC DNA]</scope>
    <source>
        <strain evidence="3">JCM 17494</strain>
    </source>
</reference>
<keyword evidence="1" id="KW-0812">Transmembrane</keyword>
<feature type="transmembrane region" description="Helical" evidence="1">
    <location>
        <begin position="144"/>
        <end position="163"/>
    </location>
</feature>
<accession>A0ABP6ZV86</accession>
<proteinExistence type="predicted"/>
<dbReference type="EMBL" id="BAABBE010000001">
    <property type="protein sequence ID" value="GAA3618528.1"/>
    <property type="molecule type" value="Genomic_DNA"/>
</dbReference>
<feature type="transmembrane region" description="Helical" evidence="1">
    <location>
        <begin position="184"/>
        <end position="211"/>
    </location>
</feature>
<sequence length="224" mass="24084">MSDRWAAVVVFVFVGLMLLVLLWPTAANGKRLLKKWEVPDPTDAQVEDAVRYLKRRRLLYPWLYPAIGYFTPLGEGHGDIVVTVLAGTLLAELLALRPPRSARRVATLTPRGLFDIASKWVLISYVVIVLAAAVYLGVGQRWGLAGWLGLSAAVVGVIIWAAVTRPATGDEVVDMALRTRSVHVSAGLGAGVAGVLILGLWGFIGILAWIAMANTKPAPAKIAK</sequence>
<organism evidence="2 3">
    <name type="scientific">Lentzea roselyniae</name>
    <dbReference type="NCBI Taxonomy" id="531940"/>
    <lineage>
        <taxon>Bacteria</taxon>
        <taxon>Bacillati</taxon>
        <taxon>Actinomycetota</taxon>
        <taxon>Actinomycetes</taxon>
        <taxon>Pseudonocardiales</taxon>
        <taxon>Pseudonocardiaceae</taxon>
        <taxon>Lentzea</taxon>
    </lineage>
</organism>
<keyword evidence="1" id="KW-1133">Transmembrane helix</keyword>
<name>A0ABP6ZV86_9PSEU</name>